<dbReference type="Pfam" id="PF04749">
    <property type="entry name" value="PLAC8"/>
    <property type="match status" value="1"/>
</dbReference>
<comment type="caution">
    <text evidence="6">The sequence shown here is derived from an EMBL/GenBank/DDBJ whole genome shotgun (WGS) entry which is preliminary data.</text>
</comment>
<keyword evidence="7" id="KW-1185">Reference proteome</keyword>
<reference evidence="6 7" key="1">
    <citation type="submission" date="2019-12" db="EMBL/GenBank/DDBJ databases">
        <authorList>
            <person name="Alioto T."/>
            <person name="Alioto T."/>
            <person name="Gomez Garrido J."/>
        </authorList>
    </citation>
    <scope>NUCLEOTIDE SEQUENCE [LARGE SCALE GENOMIC DNA]</scope>
</reference>
<dbReference type="AlphaFoldDB" id="A0A8S0PMQ7"/>
<comment type="subcellular location">
    <subcellularLocation>
        <location evidence="1">Membrane</location>
        <topology evidence="1">Single-pass membrane protein</topology>
    </subcellularLocation>
</comment>
<evidence type="ECO:0000256" key="4">
    <source>
        <dbReference type="ARBA" id="ARBA00023136"/>
    </source>
</evidence>
<dbReference type="PANTHER" id="PTHR46604">
    <property type="entry name" value="PROTEIN MID1-COMPLEMENTING ACTIVITY 1"/>
    <property type="match status" value="1"/>
</dbReference>
<evidence type="ECO:0000256" key="3">
    <source>
        <dbReference type="ARBA" id="ARBA00022989"/>
    </source>
</evidence>
<proteinExistence type="predicted"/>
<evidence type="ECO:0000313" key="6">
    <source>
        <dbReference type="EMBL" id="CAA2954694.1"/>
    </source>
</evidence>
<keyword evidence="3" id="KW-1133">Transmembrane helix</keyword>
<dbReference type="Proteomes" id="UP000594638">
    <property type="component" value="Unassembled WGS sequence"/>
</dbReference>
<dbReference type="InterPro" id="IPR036537">
    <property type="entry name" value="Adaptor_Cbl_N_dom_sf"/>
</dbReference>
<keyword evidence="2" id="KW-0812">Transmembrane</keyword>
<evidence type="ECO:0000256" key="1">
    <source>
        <dbReference type="ARBA" id="ARBA00004167"/>
    </source>
</evidence>
<accession>A0A8S0PMQ7</accession>
<organism evidence="6 7">
    <name type="scientific">Olea europaea subsp. europaea</name>
    <dbReference type="NCBI Taxonomy" id="158383"/>
    <lineage>
        <taxon>Eukaryota</taxon>
        <taxon>Viridiplantae</taxon>
        <taxon>Streptophyta</taxon>
        <taxon>Embryophyta</taxon>
        <taxon>Tracheophyta</taxon>
        <taxon>Spermatophyta</taxon>
        <taxon>Magnoliopsida</taxon>
        <taxon>eudicotyledons</taxon>
        <taxon>Gunneridae</taxon>
        <taxon>Pentapetalae</taxon>
        <taxon>asterids</taxon>
        <taxon>lamiids</taxon>
        <taxon>Lamiales</taxon>
        <taxon>Oleaceae</taxon>
        <taxon>Oleeae</taxon>
        <taxon>Olea</taxon>
    </lineage>
</organism>
<dbReference type="GO" id="GO:0005262">
    <property type="term" value="F:calcium channel activity"/>
    <property type="evidence" value="ECO:0007669"/>
    <property type="project" value="UniProtKB-ARBA"/>
</dbReference>
<dbReference type="Gramene" id="OE9A028580T3">
    <property type="protein sequence ID" value="OE9A028580C3"/>
    <property type="gene ID" value="OE9A028580"/>
</dbReference>
<dbReference type="GO" id="GO:0007166">
    <property type="term" value="P:cell surface receptor signaling pathway"/>
    <property type="evidence" value="ECO:0007669"/>
    <property type="project" value="InterPro"/>
</dbReference>
<dbReference type="EMBL" id="CACTIH010000122">
    <property type="protein sequence ID" value="CAA2954694.1"/>
    <property type="molecule type" value="Genomic_DNA"/>
</dbReference>
<keyword evidence="4" id="KW-0472">Membrane</keyword>
<dbReference type="InterPro" id="IPR059179">
    <property type="entry name" value="MLKL-like_MCAfunc"/>
</dbReference>
<dbReference type="InterPro" id="IPR006461">
    <property type="entry name" value="PLAC_motif_containing"/>
</dbReference>
<dbReference type="NCBIfam" id="TIGR01571">
    <property type="entry name" value="A_thal_Cys_rich"/>
    <property type="match status" value="1"/>
</dbReference>
<gene>
    <name evidence="6" type="ORF">OLEA9_A028580</name>
</gene>
<dbReference type="InterPro" id="IPR045766">
    <property type="entry name" value="MCAfunc"/>
</dbReference>
<sequence>MASAWEHFGEVANVVQLTGLNAVALVSLIVKAANRARMHKQNCQKFALHVKMIGNLLEQLKISELKKYPETREPLEMLEDALRRAYVLVNSCQERSYLYLIAMGWNIVYQFRRAQEEIDRYLRIIPLIALLDNERLEEIQKDQREYTYDEEDRKVQNAILNPQPSEDDTIILKKSLSCTYPKLPFDTALRKENEKLKLELQRSQAHLDVAQCEVIQQLIEVTEKTADPPSEYASPVKSSQKLELGKAKKPFEKNTEKVHRQTSSRRGASTVESNLQEEWHADLLGCCAEPYLCVKTFLCPCNAFSKISSVATGKQMSSAEVCNEIMAYSLILACCCYTCCVRRKLRRTFNIKGGLFDDFLSHFMCCCCALVQELREVEIRGAYGMIYFQKNSTLYAKGRIALFVHLSQ</sequence>
<dbReference type="Pfam" id="PF19584">
    <property type="entry name" value="MCAfunc"/>
    <property type="match status" value="1"/>
</dbReference>
<dbReference type="GO" id="GO:0016020">
    <property type="term" value="C:membrane"/>
    <property type="evidence" value="ECO:0007669"/>
    <property type="project" value="UniProtKB-SubCell"/>
</dbReference>
<evidence type="ECO:0000256" key="2">
    <source>
        <dbReference type="ARBA" id="ARBA00022692"/>
    </source>
</evidence>
<protein>
    <recommendedName>
        <fullName evidence="5">MCAfunc domain-containing protein</fullName>
    </recommendedName>
</protein>
<evidence type="ECO:0000259" key="5">
    <source>
        <dbReference type="Pfam" id="PF19584"/>
    </source>
</evidence>
<evidence type="ECO:0000313" key="7">
    <source>
        <dbReference type="Proteomes" id="UP000594638"/>
    </source>
</evidence>
<dbReference type="Gene3D" id="1.20.930.20">
    <property type="entry name" value="Adaptor protein Cbl, N-terminal domain"/>
    <property type="match status" value="1"/>
</dbReference>
<dbReference type="FunFam" id="1.20.930.20:FF:000003">
    <property type="entry name" value="DNA mismatch repair protein MLH1"/>
    <property type="match status" value="1"/>
</dbReference>
<dbReference type="PANTHER" id="PTHR46604:SF3">
    <property type="entry name" value="PROTEIN MID1-COMPLEMENTING ACTIVITY 1"/>
    <property type="match status" value="1"/>
</dbReference>
<name>A0A8S0PMQ7_OLEEU</name>
<dbReference type="CDD" id="cd21037">
    <property type="entry name" value="MLKL_NTD"/>
    <property type="match status" value="1"/>
</dbReference>
<dbReference type="OrthoDB" id="1045822at2759"/>
<feature type="domain" description="MCAfunc" evidence="5">
    <location>
        <begin position="25"/>
        <end position="162"/>
    </location>
</feature>